<dbReference type="SUPFAM" id="SSF52833">
    <property type="entry name" value="Thioredoxin-like"/>
    <property type="match status" value="1"/>
</dbReference>
<dbReference type="AlphaFoldDB" id="A0AAN6RSW8"/>
<feature type="region of interest" description="Disordered" evidence="1">
    <location>
        <begin position="95"/>
        <end position="149"/>
    </location>
</feature>
<dbReference type="CDD" id="cd03419">
    <property type="entry name" value="GRX_GRXh_1_2_like"/>
    <property type="match status" value="1"/>
</dbReference>
<dbReference type="InterPro" id="IPR002109">
    <property type="entry name" value="Glutaredoxin"/>
</dbReference>
<accession>A0AAN6RSW8</accession>
<dbReference type="GO" id="GO:0000324">
    <property type="term" value="C:fungal-type vacuole"/>
    <property type="evidence" value="ECO:0007669"/>
    <property type="project" value="TreeGrafter"/>
</dbReference>
<protein>
    <submittedName>
        <fullName evidence="3">Thioredoxin-like protein</fullName>
    </submittedName>
</protein>
<evidence type="ECO:0000256" key="1">
    <source>
        <dbReference type="SAM" id="MobiDB-lite"/>
    </source>
</evidence>
<dbReference type="InterPro" id="IPR036249">
    <property type="entry name" value="Thioredoxin-like_sf"/>
</dbReference>
<dbReference type="PROSITE" id="PS51354">
    <property type="entry name" value="GLUTAREDOXIN_2"/>
    <property type="match status" value="1"/>
</dbReference>
<dbReference type="Pfam" id="PF00462">
    <property type="entry name" value="Glutaredoxin"/>
    <property type="match status" value="1"/>
</dbReference>
<dbReference type="GO" id="GO:0015038">
    <property type="term" value="F:glutathione disulfide oxidoreductase activity"/>
    <property type="evidence" value="ECO:0007669"/>
    <property type="project" value="TreeGrafter"/>
</dbReference>
<dbReference type="GO" id="GO:0034599">
    <property type="term" value="P:cellular response to oxidative stress"/>
    <property type="evidence" value="ECO:0007669"/>
    <property type="project" value="TreeGrafter"/>
</dbReference>
<reference evidence="3" key="2">
    <citation type="submission" date="2023-05" db="EMBL/GenBank/DDBJ databases">
        <authorList>
            <consortium name="Lawrence Berkeley National Laboratory"/>
            <person name="Steindorff A."/>
            <person name="Hensen N."/>
            <person name="Bonometti L."/>
            <person name="Westerberg I."/>
            <person name="Brannstrom I.O."/>
            <person name="Guillou S."/>
            <person name="Cros-Aarteil S."/>
            <person name="Calhoun S."/>
            <person name="Haridas S."/>
            <person name="Kuo A."/>
            <person name="Mondo S."/>
            <person name="Pangilinan J."/>
            <person name="Riley R."/>
            <person name="Labutti K."/>
            <person name="Andreopoulos B."/>
            <person name="Lipzen A."/>
            <person name="Chen C."/>
            <person name="Yanf M."/>
            <person name="Daum C."/>
            <person name="Ng V."/>
            <person name="Clum A."/>
            <person name="Ohm R."/>
            <person name="Martin F."/>
            <person name="Silar P."/>
            <person name="Natvig D."/>
            <person name="Lalanne C."/>
            <person name="Gautier V."/>
            <person name="Ament-Velasquez S.L."/>
            <person name="Kruys A."/>
            <person name="Hutchinson M.I."/>
            <person name="Powell A.J."/>
            <person name="Barry K."/>
            <person name="Miller A.N."/>
            <person name="Grigoriev I.V."/>
            <person name="Debuchy R."/>
            <person name="Gladieux P."/>
            <person name="Thoren M.H."/>
            <person name="Johannesson H."/>
        </authorList>
    </citation>
    <scope>NUCLEOTIDE SEQUENCE</scope>
    <source>
        <strain evidence="3">CBS 103.79</strain>
    </source>
</reference>
<feature type="domain" description="Glutaredoxin" evidence="2">
    <location>
        <begin position="163"/>
        <end position="228"/>
    </location>
</feature>
<reference evidence="3" key="1">
    <citation type="journal article" date="2023" name="Mol. Phylogenet. Evol.">
        <title>Genome-scale phylogeny and comparative genomics of the fungal order Sordariales.</title>
        <authorList>
            <person name="Hensen N."/>
            <person name="Bonometti L."/>
            <person name="Westerberg I."/>
            <person name="Brannstrom I.O."/>
            <person name="Guillou S."/>
            <person name="Cros-Aarteil S."/>
            <person name="Calhoun S."/>
            <person name="Haridas S."/>
            <person name="Kuo A."/>
            <person name="Mondo S."/>
            <person name="Pangilinan J."/>
            <person name="Riley R."/>
            <person name="LaButti K."/>
            <person name="Andreopoulos B."/>
            <person name="Lipzen A."/>
            <person name="Chen C."/>
            <person name="Yan M."/>
            <person name="Daum C."/>
            <person name="Ng V."/>
            <person name="Clum A."/>
            <person name="Steindorff A."/>
            <person name="Ohm R.A."/>
            <person name="Martin F."/>
            <person name="Silar P."/>
            <person name="Natvig D.O."/>
            <person name="Lalanne C."/>
            <person name="Gautier V."/>
            <person name="Ament-Velasquez S.L."/>
            <person name="Kruys A."/>
            <person name="Hutchinson M.I."/>
            <person name="Powell A.J."/>
            <person name="Barry K."/>
            <person name="Miller A.N."/>
            <person name="Grigoriev I.V."/>
            <person name="Debuchy R."/>
            <person name="Gladieux P."/>
            <person name="Hiltunen Thoren M."/>
            <person name="Johannesson H."/>
        </authorList>
    </citation>
    <scope>NUCLEOTIDE SEQUENCE</scope>
    <source>
        <strain evidence="3">CBS 103.79</strain>
    </source>
</reference>
<comment type="caution">
    <text evidence="3">The sequence shown here is derived from an EMBL/GenBank/DDBJ whole genome shotgun (WGS) entry which is preliminary data.</text>
</comment>
<dbReference type="InterPro" id="IPR014025">
    <property type="entry name" value="Glutaredoxin_subgr"/>
</dbReference>
<dbReference type="PRINTS" id="PR00160">
    <property type="entry name" value="GLUTAREDOXIN"/>
</dbReference>
<dbReference type="EMBL" id="MU855568">
    <property type="protein sequence ID" value="KAK3901594.1"/>
    <property type="molecule type" value="Genomic_DNA"/>
</dbReference>
<gene>
    <name evidence="3" type="ORF">C8A05DRAFT_34719</name>
</gene>
<dbReference type="GO" id="GO:0005796">
    <property type="term" value="C:Golgi lumen"/>
    <property type="evidence" value="ECO:0007669"/>
    <property type="project" value="TreeGrafter"/>
</dbReference>
<dbReference type="Gene3D" id="3.40.30.10">
    <property type="entry name" value="Glutaredoxin"/>
    <property type="match status" value="1"/>
</dbReference>
<dbReference type="NCBIfam" id="TIGR02180">
    <property type="entry name" value="GRX_euk"/>
    <property type="match status" value="1"/>
</dbReference>
<feature type="compositionally biased region" description="Low complexity" evidence="1">
    <location>
        <begin position="117"/>
        <end position="126"/>
    </location>
</feature>
<proteinExistence type="predicted"/>
<evidence type="ECO:0000313" key="3">
    <source>
        <dbReference type="EMBL" id="KAK3901594.1"/>
    </source>
</evidence>
<dbReference type="InterPro" id="IPR011899">
    <property type="entry name" value="Glutaredoxin_euk/vir"/>
</dbReference>
<evidence type="ECO:0000313" key="4">
    <source>
        <dbReference type="Proteomes" id="UP001303889"/>
    </source>
</evidence>
<keyword evidence="4" id="KW-1185">Reference proteome</keyword>
<sequence>MPPQRRFRALTYLVLAAVVTLLFFTSQARHARTPDTRSLHDFYSRTVTAMDKDHAAAAKPPAQKIIADHDVDADGDIDEDDNIMAELMAARLRQAEQKAKDNAKAKGPNKPELPAEVVGVGSSASGQSRTAPKAKDAEPAPAETEEDHAAEEALNTILKTAPIIIFSKSYCPYSKRAKGILLDKYVIEPPPFVVELDQHPLGPKIQEKLGDMTGRKTVPNVMVYGKSIGGGDDIAALDNERALADKITSLTGARVEVSLRFSQSAQKAG</sequence>
<organism evidence="3 4">
    <name type="scientific">Staphylotrichum tortipilum</name>
    <dbReference type="NCBI Taxonomy" id="2831512"/>
    <lineage>
        <taxon>Eukaryota</taxon>
        <taxon>Fungi</taxon>
        <taxon>Dikarya</taxon>
        <taxon>Ascomycota</taxon>
        <taxon>Pezizomycotina</taxon>
        <taxon>Sordariomycetes</taxon>
        <taxon>Sordariomycetidae</taxon>
        <taxon>Sordariales</taxon>
        <taxon>Chaetomiaceae</taxon>
        <taxon>Staphylotrichum</taxon>
    </lineage>
</organism>
<feature type="compositionally biased region" description="Basic and acidic residues" evidence="1">
    <location>
        <begin position="95"/>
        <end position="104"/>
    </location>
</feature>
<name>A0AAN6RSW8_9PEZI</name>
<dbReference type="PANTHER" id="PTHR45694">
    <property type="entry name" value="GLUTAREDOXIN 2"/>
    <property type="match status" value="1"/>
</dbReference>
<dbReference type="Proteomes" id="UP001303889">
    <property type="component" value="Unassembled WGS sequence"/>
</dbReference>
<dbReference type="PANTHER" id="PTHR45694:SF5">
    <property type="entry name" value="GLUTAREDOXIN 2"/>
    <property type="match status" value="1"/>
</dbReference>
<evidence type="ECO:0000259" key="2">
    <source>
        <dbReference type="Pfam" id="PF00462"/>
    </source>
</evidence>
<dbReference type="GO" id="GO:0005801">
    <property type="term" value="C:cis-Golgi network"/>
    <property type="evidence" value="ECO:0007669"/>
    <property type="project" value="TreeGrafter"/>
</dbReference>